<evidence type="ECO:0000256" key="16">
    <source>
        <dbReference type="ARBA" id="ARBA00022840"/>
    </source>
</evidence>
<dbReference type="InterPro" id="IPR003591">
    <property type="entry name" value="Leu-rich_rpt_typical-subtyp"/>
</dbReference>
<name>A0A6D2JAN9_9BRAS</name>
<evidence type="ECO:0000256" key="4">
    <source>
        <dbReference type="ARBA" id="ARBA00012513"/>
    </source>
</evidence>
<evidence type="ECO:0000256" key="24">
    <source>
        <dbReference type="SAM" id="MobiDB-lite"/>
    </source>
</evidence>
<dbReference type="InterPro" id="IPR050647">
    <property type="entry name" value="Plant_LRR-RLKs"/>
</dbReference>
<keyword evidence="7" id="KW-0723">Serine/threonine-protein kinase</keyword>
<evidence type="ECO:0000256" key="25">
    <source>
        <dbReference type="SAM" id="Phobius"/>
    </source>
</evidence>
<keyword evidence="20" id="KW-0325">Glycoprotein</keyword>
<dbReference type="GO" id="GO:0004674">
    <property type="term" value="F:protein serine/threonine kinase activity"/>
    <property type="evidence" value="ECO:0007669"/>
    <property type="project" value="UniProtKB-KW"/>
</dbReference>
<keyword evidence="15" id="KW-0418">Kinase</keyword>
<proteinExistence type="inferred from homology"/>
<dbReference type="GO" id="GO:0009409">
    <property type="term" value="P:response to cold"/>
    <property type="evidence" value="ECO:0007669"/>
    <property type="project" value="UniProtKB-ARBA"/>
</dbReference>
<feature type="transmembrane region" description="Helical" evidence="25">
    <location>
        <begin position="820"/>
        <end position="843"/>
    </location>
</feature>
<evidence type="ECO:0000256" key="23">
    <source>
        <dbReference type="PROSITE-ProRule" id="PRU10141"/>
    </source>
</evidence>
<evidence type="ECO:0000256" key="22">
    <source>
        <dbReference type="ARBA" id="ARBA00048679"/>
    </source>
</evidence>
<comment type="subcellular location">
    <subcellularLocation>
        <location evidence="1">Cell membrane</location>
        <topology evidence="1">Single-pass type I membrane protein</topology>
    </subcellularLocation>
</comment>
<gene>
    <name evidence="28" type="ORF">MERR_LOCUS25845</name>
</gene>
<dbReference type="InterPro" id="IPR000719">
    <property type="entry name" value="Prot_kinase_dom"/>
</dbReference>
<dbReference type="InterPro" id="IPR013210">
    <property type="entry name" value="LRR_N_plant-typ"/>
</dbReference>
<evidence type="ECO:0000256" key="17">
    <source>
        <dbReference type="ARBA" id="ARBA00022989"/>
    </source>
</evidence>
<dbReference type="GO" id="GO:0009414">
    <property type="term" value="P:response to water deprivation"/>
    <property type="evidence" value="ECO:0007669"/>
    <property type="project" value="UniProtKB-ARBA"/>
</dbReference>
<dbReference type="PROSITE" id="PS00108">
    <property type="entry name" value="PROTEIN_KINASE_ST"/>
    <property type="match status" value="1"/>
</dbReference>
<dbReference type="FunFam" id="3.80.10.10:FF:000594">
    <property type="entry name" value="LRR receptor-like serine/threonine-protein kinase RPK2"/>
    <property type="match status" value="1"/>
</dbReference>
<dbReference type="GO" id="GO:0009942">
    <property type="term" value="P:longitudinal axis specification"/>
    <property type="evidence" value="ECO:0007669"/>
    <property type="project" value="UniProtKB-ARBA"/>
</dbReference>
<dbReference type="GO" id="GO:0048508">
    <property type="term" value="P:embryonic meristem development"/>
    <property type="evidence" value="ECO:0007669"/>
    <property type="project" value="UniProtKB-ARBA"/>
</dbReference>
<keyword evidence="29" id="KW-1185">Reference proteome</keyword>
<evidence type="ECO:0000256" key="13">
    <source>
        <dbReference type="ARBA" id="ARBA00022737"/>
    </source>
</evidence>
<evidence type="ECO:0000256" key="7">
    <source>
        <dbReference type="ARBA" id="ARBA00022527"/>
    </source>
</evidence>
<dbReference type="FunFam" id="3.80.10.10:FF:000041">
    <property type="entry name" value="LRR receptor-like serine/threonine-protein kinase ERECTA"/>
    <property type="match status" value="1"/>
</dbReference>
<dbReference type="Gene3D" id="3.30.200.20">
    <property type="entry name" value="Phosphorylase Kinase, domain 1"/>
    <property type="match status" value="1"/>
</dbReference>
<comment type="catalytic activity">
    <reaction evidence="21">
        <text>L-threonyl-[protein] + ATP = O-phospho-L-threonyl-[protein] + ADP + H(+)</text>
        <dbReference type="Rhea" id="RHEA:46608"/>
        <dbReference type="Rhea" id="RHEA-COMP:11060"/>
        <dbReference type="Rhea" id="RHEA-COMP:11605"/>
        <dbReference type="ChEBI" id="CHEBI:15378"/>
        <dbReference type="ChEBI" id="CHEBI:30013"/>
        <dbReference type="ChEBI" id="CHEBI:30616"/>
        <dbReference type="ChEBI" id="CHEBI:61977"/>
        <dbReference type="ChEBI" id="CHEBI:456216"/>
        <dbReference type="EC" id="2.7.11.1"/>
    </reaction>
</comment>
<feature type="signal peptide" evidence="26">
    <location>
        <begin position="1"/>
        <end position="36"/>
    </location>
</feature>
<comment type="catalytic activity">
    <reaction evidence="22">
        <text>L-seryl-[protein] + ATP = O-phospho-L-seryl-[protein] + ADP + H(+)</text>
        <dbReference type="Rhea" id="RHEA:17989"/>
        <dbReference type="Rhea" id="RHEA-COMP:9863"/>
        <dbReference type="Rhea" id="RHEA-COMP:11604"/>
        <dbReference type="ChEBI" id="CHEBI:15378"/>
        <dbReference type="ChEBI" id="CHEBI:29999"/>
        <dbReference type="ChEBI" id="CHEBI:30616"/>
        <dbReference type="ChEBI" id="CHEBI:83421"/>
        <dbReference type="ChEBI" id="CHEBI:456216"/>
        <dbReference type="EC" id="2.7.11.1"/>
    </reaction>
</comment>
<evidence type="ECO:0000256" key="6">
    <source>
        <dbReference type="ARBA" id="ARBA00022475"/>
    </source>
</evidence>
<evidence type="ECO:0000256" key="18">
    <source>
        <dbReference type="ARBA" id="ARBA00023136"/>
    </source>
</evidence>
<dbReference type="AlphaFoldDB" id="A0A6D2JAN9"/>
<keyword evidence="6" id="KW-1003">Cell membrane</keyword>
<comment type="similarity">
    <text evidence="3">Belongs to the RLP family.</text>
</comment>
<evidence type="ECO:0000256" key="26">
    <source>
        <dbReference type="SAM" id="SignalP"/>
    </source>
</evidence>
<comment type="similarity">
    <text evidence="2">Belongs to the protein kinase superfamily. Ser/Thr protein kinase family.</text>
</comment>
<keyword evidence="5" id="KW-0217">Developmental protein</keyword>
<dbReference type="OrthoDB" id="1896041at2759"/>
<evidence type="ECO:0000256" key="21">
    <source>
        <dbReference type="ARBA" id="ARBA00047899"/>
    </source>
</evidence>
<dbReference type="InterPro" id="IPR011009">
    <property type="entry name" value="Kinase-like_dom_sf"/>
</dbReference>
<feature type="chain" id="PRO_5025619554" description="non-specific serine/threonine protein kinase" evidence="26">
    <location>
        <begin position="37"/>
        <end position="1161"/>
    </location>
</feature>
<reference evidence="28" key="1">
    <citation type="submission" date="2020-01" db="EMBL/GenBank/DDBJ databases">
        <authorList>
            <person name="Mishra B."/>
        </authorList>
    </citation>
    <scope>NUCLEOTIDE SEQUENCE [LARGE SCALE GENOMIC DNA]</scope>
</reference>
<evidence type="ECO:0000313" key="29">
    <source>
        <dbReference type="Proteomes" id="UP000467841"/>
    </source>
</evidence>
<dbReference type="PROSITE" id="PS00107">
    <property type="entry name" value="PROTEIN_KINASE_ATP"/>
    <property type="match status" value="1"/>
</dbReference>
<keyword evidence="17 25" id="KW-1133">Transmembrane helix</keyword>
<evidence type="ECO:0000256" key="1">
    <source>
        <dbReference type="ARBA" id="ARBA00004251"/>
    </source>
</evidence>
<feature type="domain" description="Protein kinase" evidence="27">
    <location>
        <begin position="882"/>
        <end position="1156"/>
    </location>
</feature>
<dbReference type="SUPFAM" id="SSF52058">
    <property type="entry name" value="L domain-like"/>
    <property type="match status" value="3"/>
</dbReference>
<dbReference type="InterPro" id="IPR001611">
    <property type="entry name" value="Leu-rich_rpt"/>
</dbReference>
<dbReference type="FunFam" id="1.10.510.10:FF:000192">
    <property type="entry name" value="LRR receptor-like serine/threonine-protein kinase RPK2"/>
    <property type="match status" value="1"/>
</dbReference>
<dbReference type="FunFam" id="3.30.200.20:FF:000260">
    <property type="entry name" value="LRR receptor-like serine/threonine-protein kinase RPK2"/>
    <property type="match status" value="1"/>
</dbReference>
<dbReference type="SMART" id="SM00220">
    <property type="entry name" value="S_TKc"/>
    <property type="match status" value="1"/>
</dbReference>
<dbReference type="GO" id="GO:0005886">
    <property type="term" value="C:plasma membrane"/>
    <property type="evidence" value="ECO:0007669"/>
    <property type="project" value="UniProtKB-SubCell"/>
</dbReference>
<evidence type="ECO:0000256" key="2">
    <source>
        <dbReference type="ARBA" id="ARBA00008684"/>
    </source>
</evidence>
<evidence type="ECO:0000313" key="28">
    <source>
        <dbReference type="EMBL" id="CAA7038610.1"/>
    </source>
</evidence>
<dbReference type="CDD" id="cd14066">
    <property type="entry name" value="STKc_IRAK"/>
    <property type="match status" value="1"/>
</dbReference>
<dbReference type="Gene3D" id="1.10.510.10">
    <property type="entry name" value="Transferase(Phosphotransferase) domain 1"/>
    <property type="match status" value="1"/>
</dbReference>
<keyword evidence="8" id="KW-0597">Phosphoprotein</keyword>
<dbReference type="Pfam" id="PF13855">
    <property type="entry name" value="LRR_8"/>
    <property type="match status" value="2"/>
</dbReference>
<protein>
    <recommendedName>
        <fullName evidence="4">non-specific serine/threonine protein kinase</fullName>
        <ecNumber evidence="4">2.7.11.1</ecNumber>
    </recommendedName>
</protein>
<feature type="binding site" evidence="23">
    <location>
        <position position="910"/>
    </location>
    <ligand>
        <name>ATP</name>
        <dbReference type="ChEBI" id="CHEBI:30616"/>
    </ligand>
</feature>
<keyword evidence="12 26" id="KW-0732">Signal</keyword>
<evidence type="ECO:0000256" key="19">
    <source>
        <dbReference type="ARBA" id="ARBA00023170"/>
    </source>
</evidence>
<dbReference type="InterPro" id="IPR008271">
    <property type="entry name" value="Ser/Thr_kinase_AS"/>
</dbReference>
<keyword evidence="9" id="KW-0433">Leucine-rich repeat</keyword>
<keyword evidence="13" id="KW-0677">Repeat</keyword>
<dbReference type="Pfam" id="PF00560">
    <property type="entry name" value="LRR_1"/>
    <property type="match status" value="3"/>
</dbReference>
<sequence length="1161" mass="126143">MTSLPSSVIKWRFFRRQMPPNVLSSLLLLCIAACLAGKTTVLAESDKSVLLRFKETVSDPGSILGSWVKESEDHCSWFGVSCDSTSRVTALNISGSGSDKGSSKISGNRFTCGDIGKFPLYGFGIRRDCAGNRGALAGNLPSVVVGLTELRVLSLPFNSFSGELPVGIWGMEKLEVLDLEGNLMTGSLPIQFTGLRNLRVVNLGFNRITGEIPNSLQNLSKLEILNLGGNKLNGSVPGFVGRFRVVHLPLNWLQGTLPKDIGDNCGKLEHLDLSGNFFTGRIPESLGNCLGLKSLLLYMNTLEETIPVEFGNLGKLEVLDVSRNTLSGPLPAELGNCSSLSVLVLSNLYNVYDDIHSVRGESDLPPGADLTSMTEDFNFYQGGIPEEITRLPKLKILWVPRATLEGRFPGDWGSCQSLEMVNLGQNFLRGEIPVGLGKCKKLRLLDLSLNMLTGELLKEISVPCMSVFDVGGNSLSGLIPQFLSNTTTAYHCPPLVHFESFSIESYNNDPSSVYLSFFTEKAQVGASLVTVGGDGGPAVFHNFADNNFTGTLKSIPLAQERLGKRVSYIFSGGGNRFYGQFPGNLFDSCDELKALYVNVSFNRLSGRIPEGLNNMCSSLKILDASLNQIFGPIPSSLGDLASLIALNLSWNQLQGQIPESLGKKMKALTFLSIANNNLTGQIPVSFDQLRSLEALDLSSNYLSGGIPHDLISLKNLTVLLLNNNNLSGEIPSGFSTFAVFNVSFNNLSGPLPPTNGLTKCSSVVGNPYLRPCHVFSLTTPSSDSRGGSVGDSTTEDYASSPVENAPSQNSGRDGFNSLEIASIASASAIVSVLIALVILFFYTRKWHPKSKIMATTKREVTMFMDIGVMITFDNVVRATGNFNASNLIGNGGFGATYKAEISQDVVVAIKRLSIGRFQGVQQFHAEIKTLGRLRHPNLVTLIGYHASETEMFLVYNYLPGGNLEKFIQERSTRAVDWRVLHKIALDIARALAYLHDQCVPRVLHRDVKPSNILLDDDHNAYLSDFGLARLLGTSETHATTGVAGTFGYVAPEYAMTCRVSDKADVYSYGVVLLELLSDKKALDPSFVSYGNGFNIVQWACMLLRQGRAKEFFTAGLWDAGPHDDLVEVLHLAVVCTVDSLSTRPTMKQVVRRLKQLQPPSC</sequence>
<evidence type="ECO:0000256" key="5">
    <source>
        <dbReference type="ARBA" id="ARBA00022473"/>
    </source>
</evidence>
<keyword evidence="18 25" id="KW-0472">Membrane</keyword>
<dbReference type="SUPFAM" id="SSF56112">
    <property type="entry name" value="Protein kinase-like (PK-like)"/>
    <property type="match status" value="1"/>
</dbReference>
<accession>A0A6D2JAN9</accession>
<keyword evidence="11 25" id="KW-0812">Transmembrane</keyword>
<dbReference type="PROSITE" id="PS50011">
    <property type="entry name" value="PROTEIN_KINASE_DOM"/>
    <property type="match status" value="1"/>
</dbReference>
<dbReference type="EC" id="2.7.11.1" evidence="4"/>
<evidence type="ECO:0000256" key="8">
    <source>
        <dbReference type="ARBA" id="ARBA00022553"/>
    </source>
</evidence>
<keyword evidence="14 23" id="KW-0547">Nucleotide-binding</keyword>
<dbReference type="Gene3D" id="3.80.10.10">
    <property type="entry name" value="Ribonuclease Inhibitor"/>
    <property type="match status" value="4"/>
</dbReference>
<evidence type="ECO:0000256" key="15">
    <source>
        <dbReference type="ARBA" id="ARBA00022777"/>
    </source>
</evidence>
<comment type="caution">
    <text evidence="28">The sequence shown here is derived from an EMBL/GenBank/DDBJ whole genome shotgun (WGS) entry which is preliminary data.</text>
</comment>
<dbReference type="Pfam" id="PF08263">
    <property type="entry name" value="LRRNT_2"/>
    <property type="match status" value="1"/>
</dbReference>
<keyword evidence="16 23" id="KW-0067">ATP-binding</keyword>
<evidence type="ECO:0000259" key="27">
    <source>
        <dbReference type="PROSITE" id="PS50011"/>
    </source>
</evidence>
<evidence type="ECO:0000256" key="11">
    <source>
        <dbReference type="ARBA" id="ARBA00022692"/>
    </source>
</evidence>
<dbReference type="GO" id="GO:0005524">
    <property type="term" value="F:ATP binding"/>
    <property type="evidence" value="ECO:0007669"/>
    <property type="project" value="UniProtKB-UniRule"/>
</dbReference>
<dbReference type="InterPro" id="IPR032675">
    <property type="entry name" value="LRR_dom_sf"/>
</dbReference>
<keyword evidence="10" id="KW-0808">Transferase</keyword>
<dbReference type="PANTHER" id="PTHR48056">
    <property type="entry name" value="LRR RECEPTOR-LIKE SERINE/THREONINE-PROTEIN KINASE-RELATED"/>
    <property type="match status" value="1"/>
</dbReference>
<evidence type="ECO:0000256" key="9">
    <source>
        <dbReference type="ARBA" id="ARBA00022614"/>
    </source>
</evidence>
<dbReference type="InterPro" id="IPR017441">
    <property type="entry name" value="Protein_kinase_ATP_BS"/>
</dbReference>
<feature type="compositionally biased region" description="Polar residues" evidence="24">
    <location>
        <begin position="795"/>
        <end position="810"/>
    </location>
</feature>
<evidence type="ECO:0000256" key="12">
    <source>
        <dbReference type="ARBA" id="ARBA00022729"/>
    </source>
</evidence>
<feature type="compositionally biased region" description="Low complexity" evidence="24">
    <location>
        <begin position="781"/>
        <end position="792"/>
    </location>
</feature>
<dbReference type="Proteomes" id="UP000467841">
    <property type="component" value="Unassembled WGS sequence"/>
</dbReference>
<dbReference type="GO" id="GO:0009945">
    <property type="term" value="P:radial axis specification"/>
    <property type="evidence" value="ECO:0007669"/>
    <property type="project" value="UniProtKB-ARBA"/>
</dbReference>
<organism evidence="28 29">
    <name type="scientific">Microthlaspi erraticum</name>
    <dbReference type="NCBI Taxonomy" id="1685480"/>
    <lineage>
        <taxon>Eukaryota</taxon>
        <taxon>Viridiplantae</taxon>
        <taxon>Streptophyta</taxon>
        <taxon>Embryophyta</taxon>
        <taxon>Tracheophyta</taxon>
        <taxon>Spermatophyta</taxon>
        <taxon>Magnoliopsida</taxon>
        <taxon>eudicotyledons</taxon>
        <taxon>Gunneridae</taxon>
        <taxon>Pentapetalae</taxon>
        <taxon>rosids</taxon>
        <taxon>malvids</taxon>
        <taxon>Brassicales</taxon>
        <taxon>Brassicaceae</taxon>
        <taxon>Coluteocarpeae</taxon>
        <taxon>Microthlaspi</taxon>
    </lineage>
</organism>
<keyword evidence="19" id="KW-0675">Receptor</keyword>
<evidence type="ECO:0000256" key="3">
    <source>
        <dbReference type="ARBA" id="ARBA00009592"/>
    </source>
</evidence>
<dbReference type="PANTHER" id="PTHR48056:SF63">
    <property type="entry name" value="PROTEIN KINASE DOMAIN-CONTAINING PROTEIN"/>
    <property type="match status" value="1"/>
</dbReference>
<dbReference type="FunFam" id="3.80.10.10:FF:000369">
    <property type="entry name" value="LRR receptor-like serine/threonine-protein kinase RPK2"/>
    <property type="match status" value="1"/>
</dbReference>
<evidence type="ECO:0000256" key="14">
    <source>
        <dbReference type="ARBA" id="ARBA00022741"/>
    </source>
</evidence>
<dbReference type="Pfam" id="PF00069">
    <property type="entry name" value="Pkinase"/>
    <property type="match status" value="1"/>
</dbReference>
<evidence type="ECO:0000256" key="20">
    <source>
        <dbReference type="ARBA" id="ARBA00023180"/>
    </source>
</evidence>
<feature type="region of interest" description="Disordered" evidence="24">
    <location>
        <begin position="780"/>
        <end position="810"/>
    </location>
</feature>
<evidence type="ECO:0000256" key="10">
    <source>
        <dbReference type="ARBA" id="ARBA00022679"/>
    </source>
</evidence>
<dbReference type="SMART" id="SM00369">
    <property type="entry name" value="LRR_TYP"/>
    <property type="match status" value="7"/>
</dbReference>
<dbReference type="EMBL" id="CACVBM020001196">
    <property type="protein sequence ID" value="CAA7038610.1"/>
    <property type="molecule type" value="Genomic_DNA"/>
</dbReference>